<dbReference type="Proteomes" id="UP000030669">
    <property type="component" value="Unassembled WGS sequence"/>
</dbReference>
<dbReference type="PANTHER" id="PTHR44329:SF214">
    <property type="entry name" value="PROTEIN KINASE DOMAIN-CONTAINING PROTEIN"/>
    <property type="match status" value="1"/>
</dbReference>
<dbReference type="InterPro" id="IPR000719">
    <property type="entry name" value="Prot_kinase_dom"/>
</dbReference>
<dbReference type="GeneID" id="19301976"/>
<dbReference type="GO" id="GO:0004674">
    <property type="term" value="F:protein serine/threonine kinase activity"/>
    <property type="evidence" value="ECO:0007669"/>
    <property type="project" value="TreeGrafter"/>
</dbReference>
<keyword evidence="2" id="KW-0418">Kinase</keyword>
<dbReference type="STRING" id="670483.S7Q5M8"/>
<dbReference type="HOGENOM" id="CLU_000288_7_38_1"/>
<organism evidence="2 3">
    <name type="scientific">Gloeophyllum trabeum (strain ATCC 11539 / FP-39264 / Madison 617)</name>
    <name type="common">Brown rot fungus</name>
    <dbReference type="NCBI Taxonomy" id="670483"/>
    <lineage>
        <taxon>Eukaryota</taxon>
        <taxon>Fungi</taxon>
        <taxon>Dikarya</taxon>
        <taxon>Basidiomycota</taxon>
        <taxon>Agaricomycotina</taxon>
        <taxon>Agaricomycetes</taxon>
        <taxon>Gloeophyllales</taxon>
        <taxon>Gloeophyllaceae</taxon>
        <taxon>Gloeophyllum</taxon>
    </lineage>
</organism>
<dbReference type="InterPro" id="IPR059179">
    <property type="entry name" value="MLKL-like_MCAfunc"/>
</dbReference>
<dbReference type="Gene3D" id="1.20.930.20">
    <property type="entry name" value="Adaptor protein Cbl, N-terminal domain"/>
    <property type="match status" value="1"/>
</dbReference>
<dbReference type="eggNOG" id="KOG0192">
    <property type="taxonomic scope" value="Eukaryota"/>
</dbReference>
<dbReference type="PROSITE" id="PS50011">
    <property type="entry name" value="PROTEIN_KINASE_DOM"/>
    <property type="match status" value="1"/>
</dbReference>
<dbReference type="InterPro" id="IPR011009">
    <property type="entry name" value="Kinase-like_dom_sf"/>
</dbReference>
<protein>
    <submittedName>
        <fullName evidence="2">Kinase-like protein</fullName>
    </submittedName>
</protein>
<dbReference type="InterPro" id="IPR036537">
    <property type="entry name" value="Adaptor_Cbl_N_dom_sf"/>
</dbReference>
<gene>
    <name evidence="2" type="ORF">GLOTRDRAFT_129636</name>
</gene>
<dbReference type="CDD" id="cd21037">
    <property type="entry name" value="MLKL_NTD"/>
    <property type="match status" value="1"/>
</dbReference>
<sequence length="535" mass="61156">MSMRDRLDRLVAGSKSAARKFGQAVLQPRYASIVFAGAEVGVNLLPMLAPIVNVAKEIVEMCEQMESNKRAAQQLTQKCSDFVTTLEEALRPKFPSLTLEENIRQALAIIKLVAIRVKALTEKHKVKAFLEEQYIANEIGDCISTLDRCLSNLYLQSGMAIIETQHMFERNRMRDHEEVVDRMSTVQDTQSAILRITREYREDIRNFQAFMQEILGQLEKTNDPRRFGLAANLHLLLQETGDLLPNLHLEHGEVQVSTTMLRTTREHNVTDYYLGTFLGKQKVVVKTIRSALADNPEWIRRFRREAEVWTKVWKEDKGTYTVPVLGFVKEPHTDLPNMCLVYPYYEHNALDYVRNNDTTDHMRILQGIAKGLAFMHDMDVMHGDVRGASVMIDEHGKPLLSEFGLSKIIEDANKNPTVILSCELQLSQRWAAPEVLDGGMQSKSSDVFSYGMTVLELLTHEAPWYYLRDKSTFAFTSKVVRGQRPERPTLPIISVRGLNDAVWDLLQKCWAENPLERPDMHSIVESLQALKHTSR</sequence>
<dbReference type="GO" id="GO:0007166">
    <property type="term" value="P:cell surface receptor signaling pathway"/>
    <property type="evidence" value="ECO:0007669"/>
    <property type="project" value="InterPro"/>
</dbReference>
<proteinExistence type="predicted"/>
<name>S7Q5M8_GLOTA</name>
<dbReference type="SUPFAM" id="SSF56112">
    <property type="entry name" value="Protein kinase-like (PK-like)"/>
    <property type="match status" value="1"/>
</dbReference>
<accession>S7Q5M8</accession>
<dbReference type="EMBL" id="KB469302">
    <property type="protein sequence ID" value="EPQ55361.1"/>
    <property type="molecule type" value="Genomic_DNA"/>
</dbReference>
<dbReference type="OMA" id="MFADREN"/>
<dbReference type="InterPro" id="IPR051681">
    <property type="entry name" value="Ser/Thr_Kinases-Pseudokinases"/>
</dbReference>
<dbReference type="PANTHER" id="PTHR44329">
    <property type="entry name" value="SERINE/THREONINE-PROTEIN KINASE TNNI3K-RELATED"/>
    <property type="match status" value="1"/>
</dbReference>
<dbReference type="AlphaFoldDB" id="S7Q5M8"/>
<dbReference type="GO" id="GO:0005524">
    <property type="term" value="F:ATP binding"/>
    <property type="evidence" value="ECO:0007669"/>
    <property type="project" value="InterPro"/>
</dbReference>
<feature type="domain" description="Protein kinase" evidence="1">
    <location>
        <begin position="258"/>
        <end position="530"/>
    </location>
</feature>
<dbReference type="Gene3D" id="1.10.510.10">
    <property type="entry name" value="Transferase(Phosphotransferase) domain 1"/>
    <property type="match status" value="1"/>
</dbReference>
<keyword evidence="3" id="KW-1185">Reference proteome</keyword>
<reference evidence="2 3" key="1">
    <citation type="journal article" date="2012" name="Science">
        <title>The Paleozoic origin of enzymatic lignin decomposition reconstructed from 31 fungal genomes.</title>
        <authorList>
            <person name="Floudas D."/>
            <person name="Binder M."/>
            <person name="Riley R."/>
            <person name="Barry K."/>
            <person name="Blanchette R.A."/>
            <person name="Henrissat B."/>
            <person name="Martinez A.T."/>
            <person name="Otillar R."/>
            <person name="Spatafora J.W."/>
            <person name="Yadav J.S."/>
            <person name="Aerts A."/>
            <person name="Benoit I."/>
            <person name="Boyd A."/>
            <person name="Carlson A."/>
            <person name="Copeland A."/>
            <person name="Coutinho P.M."/>
            <person name="de Vries R.P."/>
            <person name="Ferreira P."/>
            <person name="Findley K."/>
            <person name="Foster B."/>
            <person name="Gaskell J."/>
            <person name="Glotzer D."/>
            <person name="Gorecki P."/>
            <person name="Heitman J."/>
            <person name="Hesse C."/>
            <person name="Hori C."/>
            <person name="Igarashi K."/>
            <person name="Jurgens J.A."/>
            <person name="Kallen N."/>
            <person name="Kersten P."/>
            <person name="Kohler A."/>
            <person name="Kuees U."/>
            <person name="Kumar T.K.A."/>
            <person name="Kuo A."/>
            <person name="LaButti K."/>
            <person name="Larrondo L.F."/>
            <person name="Lindquist E."/>
            <person name="Ling A."/>
            <person name="Lombard V."/>
            <person name="Lucas S."/>
            <person name="Lundell T."/>
            <person name="Martin R."/>
            <person name="McLaughlin D.J."/>
            <person name="Morgenstern I."/>
            <person name="Morin E."/>
            <person name="Murat C."/>
            <person name="Nagy L.G."/>
            <person name="Nolan M."/>
            <person name="Ohm R.A."/>
            <person name="Patyshakuliyeva A."/>
            <person name="Rokas A."/>
            <person name="Ruiz-Duenas F.J."/>
            <person name="Sabat G."/>
            <person name="Salamov A."/>
            <person name="Samejima M."/>
            <person name="Schmutz J."/>
            <person name="Slot J.C."/>
            <person name="St John F."/>
            <person name="Stenlid J."/>
            <person name="Sun H."/>
            <person name="Sun S."/>
            <person name="Syed K."/>
            <person name="Tsang A."/>
            <person name="Wiebenga A."/>
            <person name="Young D."/>
            <person name="Pisabarro A."/>
            <person name="Eastwood D.C."/>
            <person name="Martin F."/>
            <person name="Cullen D."/>
            <person name="Grigoriev I.V."/>
            <person name="Hibbett D.S."/>
        </authorList>
    </citation>
    <scope>NUCLEOTIDE SEQUENCE [LARGE SCALE GENOMIC DNA]</scope>
    <source>
        <strain evidence="2 3">ATCC 11539</strain>
    </source>
</reference>
<dbReference type="RefSeq" id="XP_007866493.1">
    <property type="nucleotide sequence ID" value="XM_007868302.1"/>
</dbReference>
<evidence type="ECO:0000313" key="2">
    <source>
        <dbReference type="EMBL" id="EPQ55361.1"/>
    </source>
</evidence>
<dbReference type="Pfam" id="PF07714">
    <property type="entry name" value="PK_Tyr_Ser-Thr"/>
    <property type="match status" value="1"/>
</dbReference>
<dbReference type="KEGG" id="gtr:GLOTRDRAFT_129636"/>
<evidence type="ECO:0000259" key="1">
    <source>
        <dbReference type="PROSITE" id="PS50011"/>
    </source>
</evidence>
<evidence type="ECO:0000313" key="3">
    <source>
        <dbReference type="Proteomes" id="UP000030669"/>
    </source>
</evidence>
<dbReference type="InterPro" id="IPR001245">
    <property type="entry name" value="Ser-Thr/Tyr_kinase_cat_dom"/>
</dbReference>
<keyword evidence="2" id="KW-0808">Transferase</keyword>
<dbReference type="OrthoDB" id="4062651at2759"/>